<reference evidence="10 11" key="1">
    <citation type="submission" date="2013-11" db="EMBL/GenBank/DDBJ databases">
        <title>Genome sequencing of Stegodyphus mimosarum.</title>
        <authorList>
            <person name="Bechsgaard J."/>
        </authorList>
    </citation>
    <scope>NUCLEOTIDE SEQUENCE [LARGE SCALE GENOMIC DNA]</scope>
</reference>
<feature type="domain" description="N-acetylmuramoyl-L-alanine amidase" evidence="8">
    <location>
        <begin position="40"/>
        <end position="176"/>
    </location>
</feature>
<keyword evidence="5 6" id="KW-1015">Disulfide bond</keyword>
<evidence type="ECO:0000256" key="1">
    <source>
        <dbReference type="ARBA" id="ARBA00007553"/>
    </source>
</evidence>
<dbReference type="PANTHER" id="PTHR11022">
    <property type="entry name" value="PEPTIDOGLYCAN RECOGNITION PROTEIN"/>
    <property type="match status" value="1"/>
</dbReference>
<accession>A0A087UHE6</accession>
<evidence type="ECO:0000256" key="6">
    <source>
        <dbReference type="PIRSR" id="PIRSR037945-1"/>
    </source>
</evidence>
<protein>
    <submittedName>
        <fullName evidence="10">Peptidoglycan-recognition protein SC2</fullName>
    </submittedName>
</protein>
<dbReference type="InterPro" id="IPR006619">
    <property type="entry name" value="PGRP_domain_met/bac"/>
</dbReference>
<evidence type="ECO:0000259" key="8">
    <source>
        <dbReference type="SMART" id="SM00644"/>
    </source>
</evidence>
<sequence>MLYFYLIFLGLSNYGMSFEDRQRGCEEVEIVSRKEWRARANIRSWPMATPINQVIIQHTVTVPCKSKHQCMRLIQTLQDDHMDYQGYGDIAYNFLIGSDGRAYEGRGWTVRGAHTINFNTNSVGIAFIGNFNEIQPNKKMISAALNLIKCGVRKGYLTPVREIYGHRDVGCTESPGENLYREIRKWLNYKGGRMPLYTC</sequence>
<feature type="signal peptide" evidence="7">
    <location>
        <begin position="1"/>
        <end position="17"/>
    </location>
</feature>
<dbReference type="STRING" id="407821.A0A087UHE6"/>
<dbReference type="GO" id="GO:0009253">
    <property type="term" value="P:peptidoglycan catabolic process"/>
    <property type="evidence" value="ECO:0007669"/>
    <property type="project" value="InterPro"/>
</dbReference>
<dbReference type="OrthoDB" id="10001926at2759"/>
<evidence type="ECO:0000313" key="11">
    <source>
        <dbReference type="Proteomes" id="UP000054359"/>
    </source>
</evidence>
<dbReference type="OMA" id="LASTCER"/>
<evidence type="ECO:0000256" key="7">
    <source>
        <dbReference type="SAM" id="SignalP"/>
    </source>
</evidence>
<evidence type="ECO:0000256" key="5">
    <source>
        <dbReference type="ARBA" id="ARBA00023157"/>
    </source>
</evidence>
<dbReference type="Proteomes" id="UP000054359">
    <property type="component" value="Unassembled WGS sequence"/>
</dbReference>
<feature type="disulfide bond" evidence="6">
    <location>
        <begin position="64"/>
        <end position="70"/>
    </location>
</feature>
<dbReference type="PANTHER" id="PTHR11022:SF41">
    <property type="entry name" value="PEPTIDOGLYCAN-RECOGNITION PROTEIN LC-RELATED"/>
    <property type="match status" value="1"/>
</dbReference>
<organism evidence="10 11">
    <name type="scientific">Stegodyphus mimosarum</name>
    <name type="common">African social velvet spider</name>
    <dbReference type="NCBI Taxonomy" id="407821"/>
    <lineage>
        <taxon>Eukaryota</taxon>
        <taxon>Metazoa</taxon>
        <taxon>Ecdysozoa</taxon>
        <taxon>Arthropoda</taxon>
        <taxon>Chelicerata</taxon>
        <taxon>Arachnida</taxon>
        <taxon>Araneae</taxon>
        <taxon>Araneomorphae</taxon>
        <taxon>Entelegynae</taxon>
        <taxon>Eresoidea</taxon>
        <taxon>Eresidae</taxon>
        <taxon>Stegodyphus</taxon>
    </lineage>
</organism>
<dbReference type="Pfam" id="PF01510">
    <property type="entry name" value="Amidase_2"/>
    <property type="match status" value="1"/>
</dbReference>
<dbReference type="InterPro" id="IPR015510">
    <property type="entry name" value="PGRP"/>
</dbReference>
<feature type="domain" description="Peptidoglycan recognition protein family" evidence="9">
    <location>
        <begin position="28"/>
        <end position="170"/>
    </location>
</feature>
<feature type="non-terminal residue" evidence="10">
    <location>
        <position position="199"/>
    </location>
</feature>
<name>A0A087UHE6_STEMI</name>
<evidence type="ECO:0000313" key="10">
    <source>
        <dbReference type="EMBL" id="KFM76785.1"/>
    </source>
</evidence>
<keyword evidence="11" id="KW-1185">Reference proteome</keyword>
<keyword evidence="3 7" id="KW-0732">Signal</keyword>
<dbReference type="SMART" id="SM00701">
    <property type="entry name" value="PGRP"/>
    <property type="match status" value="1"/>
</dbReference>
<dbReference type="AlphaFoldDB" id="A0A087UHE6"/>
<dbReference type="Gene3D" id="3.40.80.10">
    <property type="entry name" value="Peptidoglycan recognition protein-like"/>
    <property type="match status" value="1"/>
</dbReference>
<dbReference type="InterPro" id="IPR017331">
    <property type="entry name" value="Peptidoglycan_recognition"/>
</dbReference>
<evidence type="ECO:0000256" key="4">
    <source>
        <dbReference type="ARBA" id="ARBA00022859"/>
    </source>
</evidence>
<dbReference type="EMBL" id="KK119796">
    <property type="protein sequence ID" value="KFM76785.1"/>
    <property type="molecule type" value="Genomic_DNA"/>
</dbReference>
<dbReference type="SUPFAM" id="SSF55846">
    <property type="entry name" value="N-acetylmuramoyl-L-alanine amidase-like"/>
    <property type="match status" value="1"/>
</dbReference>
<proteinExistence type="inferred from homology"/>
<evidence type="ECO:0000259" key="9">
    <source>
        <dbReference type="SMART" id="SM00701"/>
    </source>
</evidence>
<dbReference type="FunFam" id="3.40.80.10:FF:000001">
    <property type="entry name" value="Peptidoglycan recognition protein 1"/>
    <property type="match status" value="1"/>
</dbReference>
<dbReference type="SMART" id="SM00644">
    <property type="entry name" value="Ami_2"/>
    <property type="match status" value="1"/>
</dbReference>
<evidence type="ECO:0000256" key="2">
    <source>
        <dbReference type="ARBA" id="ARBA00022588"/>
    </source>
</evidence>
<feature type="disulfide bond" evidence="6">
    <location>
        <begin position="25"/>
        <end position="150"/>
    </location>
</feature>
<dbReference type="InterPro" id="IPR002502">
    <property type="entry name" value="Amidase_domain"/>
</dbReference>
<gene>
    <name evidence="10" type="ORF">X975_08648</name>
</gene>
<keyword evidence="4" id="KW-0391">Immunity</keyword>
<dbReference type="GO" id="GO:0042834">
    <property type="term" value="F:peptidoglycan binding"/>
    <property type="evidence" value="ECO:0007669"/>
    <property type="project" value="InterPro"/>
</dbReference>
<feature type="chain" id="PRO_5001830601" evidence="7">
    <location>
        <begin position="18"/>
        <end position="199"/>
    </location>
</feature>
<dbReference type="GO" id="GO:0045087">
    <property type="term" value="P:innate immune response"/>
    <property type="evidence" value="ECO:0007669"/>
    <property type="project" value="UniProtKB-KW"/>
</dbReference>
<evidence type="ECO:0000256" key="3">
    <source>
        <dbReference type="ARBA" id="ARBA00022729"/>
    </source>
</evidence>
<keyword evidence="2" id="KW-0399">Innate immunity</keyword>
<comment type="similarity">
    <text evidence="1">Belongs to the N-acetylmuramoyl-L-alanine amidase 2 family.</text>
</comment>
<dbReference type="GO" id="GO:0008745">
    <property type="term" value="F:N-acetylmuramoyl-L-alanine amidase activity"/>
    <property type="evidence" value="ECO:0007669"/>
    <property type="project" value="InterPro"/>
</dbReference>
<dbReference type="InterPro" id="IPR036505">
    <property type="entry name" value="Amidase/PGRP_sf"/>
</dbReference>
<dbReference type="GO" id="GO:0008270">
    <property type="term" value="F:zinc ion binding"/>
    <property type="evidence" value="ECO:0007669"/>
    <property type="project" value="InterPro"/>
</dbReference>
<dbReference type="CDD" id="cd06583">
    <property type="entry name" value="PGRP"/>
    <property type="match status" value="1"/>
</dbReference>
<dbReference type="PIRSF" id="PIRSF037945">
    <property type="entry name" value="PGRPs"/>
    <property type="match status" value="1"/>
</dbReference>